<accession>A0AAP0FHQ5</accession>
<feature type="region of interest" description="Disordered" evidence="1">
    <location>
        <begin position="39"/>
        <end position="112"/>
    </location>
</feature>
<reference evidence="2 3" key="1">
    <citation type="submission" date="2024-01" db="EMBL/GenBank/DDBJ databases">
        <title>Genome assemblies of Stephania.</title>
        <authorList>
            <person name="Yang L."/>
        </authorList>
    </citation>
    <scope>NUCLEOTIDE SEQUENCE [LARGE SCALE GENOMIC DNA]</scope>
    <source>
        <strain evidence="2">JXDWG</strain>
        <tissue evidence="2">Leaf</tissue>
    </source>
</reference>
<keyword evidence="3" id="KW-1185">Reference proteome</keyword>
<evidence type="ECO:0000313" key="3">
    <source>
        <dbReference type="Proteomes" id="UP001419268"/>
    </source>
</evidence>
<organism evidence="2 3">
    <name type="scientific">Stephania cephalantha</name>
    <dbReference type="NCBI Taxonomy" id="152367"/>
    <lineage>
        <taxon>Eukaryota</taxon>
        <taxon>Viridiplantae</taxon>
        <taxon>Streptophyta</taxon>
        <taxon>Embryophyta</taxon>
        <taxon>Tracheophyta</taxon>
        <taxon>Spermatophyta</taxon>
        <taxon>Magnoliopsida</taxon>
        <taxon>Ranunculales</taxon>
        <taxon>Menispermaceae</taxon>
        <taxon>Menispermoideae</taxon>
        <taxon>Cissampelideae</taxon>
        <taxon>Stephania</taxon>
    </lineage>
</organism>
<dbReference type="Proteomes" id="UP001419268">
    <property type="component" value="Unassembled WGS sequence"/>
</dbReference>
<name>A0AAP0FHQ5_9MAGN</name>
<gene>
    <name evidence="2" type="ORF">Scep_022483</name>
</gene>
<comment type="caution">
    <text evidence="2">The sequence shown here is derived from an EMBL/GenBank/DDBJ whole genome shotgun (WGS) entry which is preliminary data.</text>
</comment>
<evidence type="ECO:0000256" key="1">
    <source>
        <dbReference type="SAM" id="MobiDB-lite"/>
    </source>
</evidence>
<sequence>MESDRLRTSAAFVHERKNTTLMKASVTSGDGAGFELGELAERGSEEEERVAFGDRDGHEVRCEDRELESEEGWDSRSWDPHTSFGGVPDTFRPRGPAVAPPRRAFSGERVNT</sequence>
<dbReference type="EMBL" id="JBBNAG010000009">
    <property type="protein sequence ID" value="KAK9105639.1"/>
    <property type="molecule type" value="Genomic_DNA"/>
</dbReference>
<evidence type="ECO:0000313" key="2">
    <source>
        <dbReference type="EMBL" id="KAK9105639.1"/>
    </source>
</evidence>
<feature type="compositionally biased region" description="Low complexity" evidence="1">
    <location>
        <begin position="93"/>
        <end position="104"/>
    </location>
</feature>
<feature type="compositionally biased region" description="Basic and acidic residues" evidence="1">
    <location>
        <begin position="39"/>
        <end position="64"/>
    </location>
</feature>
<dbReference type="AlphaFoldDB" id="A0AAP0FHQ5"/>
<protein>
    <submittedName>
        <fullName evidence="2">Uncharacterized protein</fullName>
    </submittedName>
</protein>
<proteinExistence type="predicted"/>